<dbReference type="Proteomes" id="UP000694865">
    <property type="component" value="Unplaced"/>
</dbReference>
<feature type="domain" description="Peptidase S8/S53" evidence="7">
    <location>
        <begin position="129"/>
        <end position="272"/>
    </location>
</feature>
<keyword evidence="8" id="KW-1185">Reference proteome</keyword>
<dbReference type="GeneID" id="102807916"/>
<evidence type="ECO:0000256" key="3">
    <source>
        <dbReference type="ARBA" id="ARBA00022801"/>
    </source>
</evidence>
<comment type="caution">
    <text evidence="5">Lacks conserved residue(s) required for the propagation of feature annotation.</text>
</comment>
<gene>
    <name evidence="9" type="primary">LOC102807916</name>
</gene>
<dbReference type="InterPro" id="IPR036852">
    <property type="entry name" value="Peptidase_S8/S53_dom_sf"/>
</dbReference>
<dbReference type="InterPro" id="IPR050131">
    <property type="entry name" value="Peptidase_S8_subtilisin-like"/>
</dbReference>
<evidence type="ECO:0000256" key="5">
    <source>
        <dbReference type="PROSITE-ProRule" id="PRU01240"/>
    </source>
</evidence>
<evidence type="ECO:0000259" key="7">
    <source>
        <dbReference type="Pfam" id="PF00082"/>
    </source>
</evidence>
<evidence type="ECO:0000256" key="6">
    <source>
        <dbReference type="SAM" id="SignalP"/>
    </source>
</evidence>
<feature type="signal peptide" evidence="6">
    <location>
        <begin position="1"/>
        <end position="26"/>
    </location>
</feature>
<dbReference type="SUPFAM" id="SSF52743">
    <property type="entry name" value="Subtilisin-like"/>
    <property type="match status" value="1"/>
</dbReference>
<comment type="similarity">
    <text evidence="1 5">Belongs to the peptidase S8 family.</text>
</comment>
<sequence>RRTMKYIVVVQALCAVLVYTLLSSESLIVPDEYLVIMSNDSTKSMCDNAIAELINLAGESATNIHQYTILKGFSVNIDKIYEQDLKQLTGVAYVERQVIMTATDISWGQDRIDQRLLPLNGVYDPPGDGTGVNVYVLDTGIRQPKGNSDNEFDTRVTDFYDTQSTRKLCNSHGTRMAGIIGSHSYGVATKVKLHSVRVLNCENAGRLSDILAGLDFVLANGITPGVILMALSGPKVESLDQAIASADAAGFVVITAAGNNGDDACFYSPASSDK</sequence>
<evidence type="ECO:0000256" key="4">
    <source>
        <dbReference type="ARBA" id="ARBA00022825"/>
    </source>
</evidence>
<feature type="chain" id="PRO_5045860821" evidence="6">
    <location>
        <begin position="27"/>
        <end position="274"/>
    </location>
</feature>
<dbReference type="InterPro" id="IPR000209">
    <property type="entry name" value="Peptidase_S8/S53_dom"/>
</dbReference>
<dbReference type="PANTHER" id="PTHR43806:SF11">
    <property type="entry name" value="CEREVISIN-RELATED"/>
    <property type="match status" value="1"/>
</dbReference>
<dbReference type="Gene3D" id="3.30.70.80">
    <property type="entry name" value="Peptidase S8 propeptide/proteinase inhibitor I9"/>
    <property type="match status" value="1"/>
</dbReference>
<name>A0ABM0MPR4_SACKO</name>
<keyword evidence="4" id="KW-0720">Serine protease</keyword>
<dbReference type="Pfam" id="PF00082">
    <property type="entry name" value="Peptidase_S8"/>
    <property type="match status" value="1"/>
</dbReference>
<dbReference type="PROSITE" id="PS51892">
    <property type="entry name" value="SUBTILASE"/>
    <property type="match status" value="1"/>
</dbReference>
<evidence type="ECO:0000256" key="1">
    <source>
        <dbReference type="ARBA" id="ARBA00011073"/>
    </source>
</evidence>
<feature type="non-terminal residue" evidence="9">
    <location>
        <position position="274"/>
    </location>
</feature>
<evidence type="ECO:0000313" key="9">
    <source>
        <dbReference type="RefSeq" id="XP_006822005.1"/>
    </source>
</evidence>
<keyword evidence="2" id="KW-0645">Protease</keyword>
<keyword evidence="6" id="KW-0732">Signal</keyword>
<organism evidence="8 9">
    <name type="scientific">Saccoglossus kowalevskii</name>
    <name type="common">Acorn worm</name>
    <dbReference type="NCBI Taxonomy" id="10224"/>
    <lineage>
        <taxon>Eukaryota</taxon>
        <taxon>Metazoa</taxon>
        <taxon>Hemichordata</taxon>
        <taxon>Enteropneusta</taxon>
        <taxon>Harrimaniidae</taxon>
        <taxon>Saccoglossus</taxon>
    </lineage>
</organism>
<keyword evidence="3" id="KW-0378">Hydrolase</keyword>
<proteinExistence type="inferred from homology"/>
<dbReference type="Gene3D" id="3.40.50.200">
    <property type="entry name" value="Peptidase S8/S53 domain"/>
    <property type="match status" value="1"/>
</dbReference>
<feature type="non-terminal residue" evidence="9">
    <location>
        <position position="1"/>
    </location>
</feature>
<protein>
    <submittedName>
        <fullName evidence="9">Proprotein convertase subtilisin/kexin type 9-like</fullName>
    </submittedName>
</protein>
<evidence type="ECO:0000313" key="8">
    <source>
        <dbReference type="Proteomes" id="UP000694865"/>
    </source>
</evidence>
<dbReference type="RefSeq" id="XP_006822005.1">
    <property type="nucleotide sequence ID" value="XM_006821942.1"/>
</dbReference>
<dbReference type="PANTHER" id="PTHR43806">
    <property type="entry name" value="PEPTIDASE S8"/>
    <property type="match status" value="1"/>
</dbReference>
<reference evidence="9" key="1">
    <citation type="submission" date="2025-08" db="UniProtKB">
        <authorList>
            <consortium name="RefSeq"/>
        </authorList>
    </citation>
    <scope>IDENTIFICATION</scope>
    <source>
        <tissue evidence="9">Testes</tissue>
    </source>
</reference>
<evidence type="ECO:0000256" key="2">
    <source>
        <dbReference type="ARBA" id="ARBA00022670"/>
    </source>
</evidence>
<dbReference type="InterPro" id="IPR037045">
    <property type="entry name" value="S8pro/Inhibitor_I9_sf"/>
</dbReference>
<accession>A0ABM0MPR4</accession>